<feature type="transmembrane region" description="Helical" evidence="1">
    <location>
        <begin position="186"/>
        <end position="205"/>
    </location>
</feature>
<organism evidence="2 3">
    <name type="scientific">Nocardia speluncae</name>
    <dbReference type="NCBI Taxonomy" id="419477"/>
    <lineage>
        <taxon>Bacteria</taxon>
        <taxon>Bacillati</taxon>
        <taxon>Actinomycetota</taxon>
        <taxon>Actinomycetes</taxon>
        <taxon>Mycobacteriales</taxon>
        <taxon>Nocardiaceae</taxon>
        <taxon>Nocardia</taxon>
    </lineage>
</organism>
<feature type="transmembrane region" description="Helical" evidence="1">
    <location>
        <begin position="16"/>
        <end position="35"/>
    </location>
</feature>
<dbReference type="GO" id="GO:0005886">
    <property type="term" value="C:plasma membrane"/>
    <property type="evidence" value="ECO:0007669"/>
    <property type="project" value="UniProtKB-SubCell"/>
</dbReference>
<evidence type="ECO:0000313" key="2">
    <source>
        <dbReference type="EMBL" id="NKY32923.1"/>
    </source>
</evidence>
<feature type="transmembrane region" description="Helical" evidence="1">
    <location>
        <begin position="123"/>
        <end position="148"/>
    </location>
</feature>
<proteinExistence type="predicted"/>
<dbReference type="AlphaFoldDB" id="A0A846XE86"/>
<keyword evidence="1" id="KW-0472">Membrane</keyword>
<comment type="caution">
    <text evidence="2">The sequence shown here is derived from an EMBL/GenBank/DDBJ whole genome shotgun (WGS) entry which is preliminary data.</text>
</comment>
<name>A0A846XE86_9NOCA</name>
<sequence>MLRSVYLKSLRDQRRGLLGWSIGMVALVLLESALWPSISETGGMQDIVENYPEALRELFDLDAFGTGTGFLNVELFSMLLPILFLVFAIGRGAKAIAGEEERGTLEVLMVTRISPVRLMLEQAAVLVTAVFALGVVLCVAVVVFSAVFGLEVTIGSAVTGALSMVLIGIEFGLLALAIGAATGHRVLAATVTAVFAVAAYVLYVASKLVEAVRPWGPLSPFHQAIEGGPLGAGLPAAYGWLLLAGALVLLAGLPIFDRRDIAGV</sequence>
<dbReference type="Proteomes" id="UP000565715">
    <property type="component" value="Unassembled WGS sequence"/>
</dbReference>
<feature type="transmembrane region" description="Helical" evidence="1">
    <location>
        <begin position="237"/>
        <end position="256"/>
    </location>
</feature>
<dbReference type="EMBL" id="JAAXOO010000002">
    <property type="protein sequence ID" value="NKY32923.1"/>
    <property type="molecule type" value="Genomic_DNA"/>
</dbReference>
<dbReference type="GO" id="GO:0140359">
    <property type="term" value="F:ABC-type transporter activity"/>
    <property type="evidence" value="ECO:0007669"/>
    <property type="project" value="InterPro"/>
</dbReference>
<keyword evidence="1" id="KW-1133">Transmembrane helix</keyword>
<protein>
    <submittedName>
        <fullName evidence="2">ABC transporter permease subunit</fullName>
    </submittedName>
</protein>
<keyword evidence="1" id="KW-0812">Transmembrane</keyword>
<evidence type="ECO:0000256" key="1">
    <source>
        <dbReference type="SAM" id="Phobius"/>
    </source>
</evidence>
<feature type="transmembrane region" description="Helical" evidence="1">
    <location>
        <begin position="69"/>
        <end position="89"/>
    </location>
</feature>
<keyword evidence="3" id="KW-1185">Reference proteome</keyword>
<feature type="transmembrane region" description="Helical" evidence="1">
    <location>
        <begin position="154"/>
        <end position="179"/>
    </location>
</feature>
<gene>
    <name evidence="2" type="ORF">HGA13_07530</name>
</gene>
<dbReference type="RefSeq" id="WP_068048683.1">
    <property type="nucleotide sequence ID" value="NZ_JAAXOO010000002.1"/>
</dbReference>
<evidence type="ECO:0000313" key="3">
    <source>
        <dbReference type="Proteomes" id="UP000565715"/>
    </source>
</evidence>
<accession>A0A846XE86</accession>
<reference evidence="2 3" key="1">
    <citation type="submission" date="2020-04" db="EMBL/GenBank/DDBJ databases">
        <title>MicrobeNet Type strains.</title>
        <authorList>
            <person name="Nicholson A.C."/>
        </authorList>
    </citation>
    <scope>NUCLEOTIDE SEQUENCE [LARGE SCALE GENOMIC DNA]</scope>
    <source>
        <strain evidence="2 3">DSM 45078</strain>
    </source>
</reference>